<name>A0ACC2X9I4_9TREE</name>
<proteinExistence type="predicted"/>
<evidence type="ECO:0000313" key="1">
    <source>
        <dbReference type="EMBL" id="KAJ9120045.1"/>
    </source>
</evidence>
<protein>
    <submittedName>
        <fullName evidence="1">Uncharacterized protein</fullName>
    </submittedName>
</protein>
<reference evidence="1" key="1">
    <citation type="submission" date="2023-04" db="EMBL/GenBank/DDBJ databases">
        <title>Draft Genome sequencing of Naganishia species isolated from polar environments using Oxford Nanopore Technology.</title>
        <authorList>
            <person name="Leo P."/>
            <person name="Venkateswaran K."/>
        </authorList>
    </citation>
    <scope>NUCLEOTIDE SEQUENCE</scope>
    <source>
        <strain evidence="1">MNA-CCFEE 5425</strain>
    </source>
</reference>
<gene>
    <name evidence="1" type="ORF">QFC22_002942</name>
</gene>
<dbReference type="Proteomes" id="UP001243375">
    <property type="component" value="Unassembled WGS sequence"/>
</dbReference>
<comment type="caution">
    <text evidence="1">The sequence shown here is derived from an EMBL/GenBank/DDBJ whole genome shotgun (WGS) entry which is preliminary data.</text>
</comment>
<sequence length="256" mass="28115">MLRASRTLRNAFSASGLEPLAGFVGAGTGDAFAAGGTGKFLPPVFNRIVLDAAIAKPPSPSTSSEEAQSQQPTTIVRARNPFIPHRNAQTGRYAPPKISLRRQADLAKIYPSEYLPAGLKNRTGKSGRSGRVQTIQYEEDRLTVQWVGKVKPLRTATSSASTSPTTNEALLSGPYTGRQHQPTLFKGHKHERVRVERKEETKSRMEGMENRIADWRKVRTCSCLSGLYCSFFSCFPGSIGFVESNFADSFFLWVAV</sequence>
<dbReference type="EMBL" id="JASBWU010000007">
    <property type="protein sequence ID" value="KAJ9120045.1"/>
    <property type="molecule type" value="Genomic_DNA"/>
</dbReference>
<organism evidence="1 2">
    <name type="scientific">Naganishia vaughanmartiniae</name>
    <dbReference type="NCBI Taxonomy" id="1424756"/>
    <lineage>
        <taxon>Eukaryota</taxon>
        <taxon>Fungi</taxon>
        <taxon>Dikarya</taxon>
        <taxon>Basidiomycota</taxon>
        <taxon>Agaricomycotina</taxon>
        <taxon>Tremellomycetes</taxon>
        <taxon>Filobasidiales</taxon>
        <taxon>Filobasidiaceae</taxon>
        <taxon>Naganishia</taxon>
    </lineage>
</organism>
<accession>A0ACC2X9I4</accession>
<evidence type="ECO:0000313" key="2">
    <source>
        <dbReference type="Proteomes" id="UP001243375"/>
    </source>
</evidence>
<keyword evidence="2" id="KW-1185">Reference proteome</keyword>